<evidence type="ECO:0000313" key="1">
    <source>
        <dbReference type="EMBL" id="KAK2864511.1"/>
    </source>
</evidence>
<dbReference type="EMBL" id="JAVHJS010000003">
    <property type="protein sequence ID" value="KAK2864511.1"/>
    <property type="molecule type" value="Genomic_DNA"/>
</dbReference>
<comment type="caution">
    <text evidence="1">The sequence shown here is derived from an EMBL/GenBank/DDBJ whole genome shotgun (WGS) entry which is preliminary data.</text>
</comment>
<dbReference type="Proteomes" id="UP001187315">
    <property type="component" value="Unassembled WGS sequence"/>
</dbReference>
<evidence type="ECO:0000313" key="2">
    <source>
        <dbReference type="Proteomes" id="UP001187315"/>
    </source>
</evidence>
<reference evidence="1" key="1">
    <citation type="submission" date="2023-08" db="EMBL/GenBank/DDBJ databases">
        <title>Pelteobagrus vachellii genome.</title>
        <authorList>
            <person name="Liu H."/>
        </authorList>
    </citation>
    <scope>NUCLEOTIDE SEQUENCE</scope>
    <source>
        <strain evidence="1">PRFRI_2022a</strain>
        <tissue evidence="1">Muscle</tissue>
    </source>
</reference>
<proteinExistence type="predicted"/>
<gene>
    <name evidence="1" type="ORF">Q7C36_003665</name>
</gene>
<protein>
    <submittedName>
        <fullName evidence="1">Uncharacterized protein</fullName>
    </submittedName>
</protein>
<accession>A0AA88TFA5</accession>
<keyword evidence="2" id="KW-1185">Reference proteome</keyword>
<dbReference type="AlphaFoldDB" id="A0AA88TFA5"/>
<name>A0AA88TFA5_TACVA</name>
<organism evidence="1 2">
    <name type="scientific">Tachysurus vachellii</name>
    <name type="common">Darkbarbel catfish</name>
    <name type="synonym">Pelteobagrus vachellii</name>
    <dbReference type="NCBI Taxonomy" id="175792"/>
    <lineage>
        <taxon>Eukaryota</taxon>
        <taxon>Metazoa</taxon>
        <taxon>Chordata</taxon>
        <taxon>Craniata</taxon>
        <taxon>Vertebrata</taxon>
        <taxon>Euteleostomi</taxon>
        <taxon>Actinopterygii</taxon>
        <taxon>Neopterygii</taxon>
        <taxon>Teleostei</taxon>
        <taxon>Ostariophysi</taxon>
        <taxon>Siluriformes</taxon>
        <taxon>Bagridae</taxon>
        <taxon>Tachysurus</taxon>
    </lineage>
</organism>
<sequence>MHPFLNKHELTVTEAIDKLKKQQYLRHQENLSFLTLRTEPLTLSLKRQTTLKFLPQILYSMYELSSPLSLGIFFTPCHVMGQRPSALLTSLIVVQLSVLVFLRSHD</sequence>